<accession>M0DMB3</accession>
<dbReference type="eggNOG" id="arCOG00842">
    <property type="taxonomic scope" value="Archaea"/>
</dbReference>
<evidence type="ECO:0000313" key="2">
    <source>
        <dbReference type="EMBL" id="ELZ35299.1"/>
    </source>
</evidence>
<dbReference type="Gene3D" id="3.40.630.30">
    <property type="match status" value="1"/>
</dbReference>
<dbReference type="AlphaFoldDB" id="M0DMB3"/>
<reference evidence="2 3" key="1">
    <citation type="journal article" date="2014" name="PLoS Genet.">
        <title>Phylogenetically driven sequencing of extremely halophilic archaea reveals strategies for static and dynamic osmo-response.</title>
        <authorList>
            <person name="Becker E.A."/>
            <person name="Seitzer P.M."/>
            <person name="Tritt A."/>
            <person name="Larsen D."/>
            <person name="Krusor M."/>
            <person name="Yao A.I."/>
            <person name="Wu D."/>
            <person name="Madern D."/>
            <person name="Eisen J.A."/>
            <person name="Darling A.E."/>
            <person name="Facciotti M.T."/>
        </authorList>
    </citation>
    <scope>NUCLEOTIDE SEQUENCE [LARGE SCALE GENOMIC DNA]</scope>
    <source>
        <strain evidence="2 3">JCM 14848</strain>
    </source>
</reference>
<keyword evidence="2" id="KW-0687">Ribonucleoprotein</keyword>
<feature type="compositionally biased region" description="Low complexity" evidence="1">
    <location>
        <begin position="55"/>
        <end position="77"/>
    </location>
</feature>
<evidence type="ECO:0000256" key="1">
    <source>
        <dbReference type="SAM" id="MobiDB-lite"/>
    </source>
</evidence>
<protein>
    <submittedName>
        <fullName evidence="2">Acetyltransferase, ribosomal protein n-acetylase</fullName>
    </submittedName>
</protein>
<gene>
    <name evidence="2" type="ORF">C474_00075</name>
</gene>
<dbReference type="GO" id="GO:0005840">
    <property type="term" value="C:ribosome"/>
    <property type="evidence" value="ECO:0007669"/>
    <property type="project" value="UniProtKB-KW"/>
</dbReference>
<dbReference type="GO" id="GO:0016740">
    <property type="term" value="F:transferase activity"/>
    <property type="evidence" value="ECO:0007669"/>
    <property type="project" value="UniProtKB-KW"/>
</dbReference>
<name>M0DMB3_HALPD</name>
<evidence type="ECO:0000313" key="3">
    <source>
        <dbReference type="Proteomes" id="UP000011513"/>
    </source>
</evidence>
<dbReference type="EMBL" id="AOIV01000001">
    <property type="protein sequence ID" value="ELZ35299.1"/>
    <property type="molecule type" value="Genomic_DNA"/>
</dbReference>
<organism evidence="2 3">
    <name type="scientific">Halogeometricum pallidum JCM 14848</name>
    <dbReference type="NCBI Taxonomy" id="1227487"/>
    <lineage>
        <taxon>Archaea</taxon>
        <taxon>Methanobacteriati</taxon>
        <taxon>Methanobacteriota</taxon>
        <taxon>Stenosarchaea group</taxon>
        <taxon>Halobacteria</taxon>
        <taxon>Halobacteriales</taxon>
        <taxon>Haloferacaceae</taxon>
        <taxon>Halogeometricum</taxon>
    </lineage>
</organism>
<feature type="region of interest" description="Disordered" evidence="1">
    <location>
        <begin position="51"/>
        <end position="77"/>
    </location>
</feature>
<proteinExistence type="predicted"/>
<sequence length="77" mass="7934">MGPARNAEGDARFLAACEERWDDGEAAEYAVRLRDTGELLGMTGIDCDWKHDAARPGSGSASRSGGAATPANAPAPS</sequence>
<keyword evidence="2" id="KW-0689">Ribosomal protein</keyword>
<keyword evidence="2" id="KW-0808">Transferase</keyword>
<dbReference type="Proteomes" id="UP000011513">
    <property type="component" value="Unassembled WGS sequence"/>
</dbReference>
<dbReference type="InParanoid" id="M0DMB3"/>
<keyword evidence="3" id="KW-1185">Reference proteome</keyword>
<comment type="caution">
    <text evidence="2">The sequence shown here is derived from an EMBL/GenBank/DDBJ whole genome shotgun (WGS) entry which is preliminary data.</text>
</comment>